<dbReference type="Proteomes" id="UP001370490">
    <property type="component" value="Unassembled WGS sequence"/>
</dbReference>
<sequence>MIKSTKFCRSSLFGYSFLHFSSAYTTSLPCTVKESVEALVEAKAYQQIPDILLSSKQSAKNPNPFSFLTKFPKKIRTQIVDEILQSFLSFRPRSCLQLTYSCLLSYAFENPDPLPLALAIIQRTLRSGCLPVSQTYLLLSSAWLHCRHQSKSVANILLEMHAIGYRPDCGTCNYLILSLCEIDQLNEAIKVLKGMTAAGCLPDLESYGTVIGALCKARKTTDAMEMMKEMVGKFGLMPREGTVKKVVAAMRANREIWRAVQLLEFLEMQCVNIGFESFELAVEGCLECKEFVLAGKVVIGMTGKGFIPYIKVRQKVVEGLANAGEWELACTVRQRLVDLKS</sequence>
<evidence type="ECO:0000256" key="3">
    <source>
        <dbReference type="PROSITE-ProRule" id="PRU00708"/>
    </source>
</evidence>
<evidence type="ECO:0000313" key="5">
    <source>
        <dbReference type="Proteomes" id="UP001370490"/>
    </source>
</evidence>
<comment type="similarity">
    <text evidence="1">Belongs to the PPR family. P subfamily.</text>
</comment>
<gene>
    <name evidence="4" type="ORF">RJ641_017563</name>
</gene>
<dbReference type="NCBIfam" id="TIGR00756">
    <property type="entry name" value="PPR"/>
    <property type="match status" value="2"/>
</dbReference>
<dbReference type="PROSITE" id="PS51375">
    <property type="entry name" value="PPR"/>
    <property type="match status" value="2"/>
</dbReference>
<keyword evidence="2" id="KW-0677">Repeat</keyword>
<feature type="repeat" description="PPR" evidence="3">
    <location>
        <begin position="203"/>
        <end position="238"/>
    </location>
</feature>
<dbReference type="InterPro" id="IPR002885">
    <property type="entry name" value="PPR_rpt"/>
</dbReference>
<dbReference type="Gene3D" id="1.25.40.10">
    <property type="entry name" value="Tetratricopeptide repeat domain"/>
    <property type="match status" value="1"/>
</dbReference>
<dbReference type="PANTHER" id="PTHR47939">
    <property type="entry name" value="MEMBRANE-ASSOCIATED SALT-INDUCIBLE PROTEIN-LIKE"/>
    <property type="match status" value="1"/>
</dbReference>
<dbReference type="AlphaFoldDB" id="A0AAN8YZT0"/>
<dbReference type="PANTHER" id="PTHR47939:SF13">
    <property type="entry name" value="OS03G0201400 PROTEIN"/>
    <property type="match status" value="1"/>
</dbReference>
<evidence type="ECO:0000313" key="4">
    <source>
        <dbReference type="EMBL" id="KAK6919141.1"/>
    </source>
</evidence>
<dbReference type="InterPro" id="IPR011990">
    <property type="entry name" value="TPR-like_helical_dom_sf"/>
</dbReference>
<dbReference type="Pfam" id="PF13041">
    <property type="entry name" value="PPR_2"/>
    <property type="match status" value="1"/>
</dbReference>
<accession>A0AAN8YZT0</accession>
<protein>
    <submittedName>
        <fullName evidence="4">Pentatricopeptide repeat</fullName>
    </submittedName>
</protein>
<evidence type="ECO:0000256" key="1">
    <source>
        <dbReference type="ARBA" id="ARBA00007626"/>
    </source>
</evidence>
<dbReference type="EMBL" id="JBAMMX010000022">
    <property type="protein sequence ID" value="KAK6919141.1"/>
    <property type="molecule type" value="Genomic_DNA"/>
</dbReference>
<comment type="caution">
    <text evidence="4">The sequence shown here is derived from an EMBL/GenBank/DDBJ whole genome shotgun (WGS) entry which is preliminary data.</text>
</comment>
<dbReference type="InterPro" id="IPR050667">
    <property type="entry name" value="PPR-containing_protein"/>
</dbReference>
<reference evidence="4 5" key="1">
    <citation type="submission" date="2023-12" db="EMBL/GenBank/DDBJ databases">
        <title>A high-quality genome assembly for Dillenia turbinata (Dilleniales).</title>
        <authorList>
            <person name="Chanderbali A."/>
        </authorList>
    </citation>
    <scope>NUCLEOTIDE SEQUENCE [LARGE SCALE GENOMIC DNA]</scope>
    <source>
        <strain evidence="4">LSX21</strain>
        <tissue evidence="4">Leaf</tissue>
    </source>
</reference>
<feature type="repeat" description="PPR" evidence="3">
    <location>
        <begin position="168"/>
        <end position="202"/>
    </location>
</feature>
<name>A0AAN8YZT0_9MAGN</name>
<organism evidence="4 5">
    <name type="scientific">Dillenia turbinata</name>
    <dbReference type="NCBI Taxonomy" id="194707"/>
    <lineage>
        <taxon>Eukaryota</taxon>
        <taxon>Viridiplantae</taxon>
        <taxon>Streptophyta</taxon>
        <taxon>Embryophyta</taxon>
        <taxon>Tracheophyta</taxon>
        <taxon>Spermatophyta</taxon>
        <taxon>Magnoliopsida</taxon>
        <taxon>eudicotyledons</taxon>
        <taxon>Gunneridae</taxon>
        <taxon>Pentapetalae</taxon>
        <taxon>Dilleniales</taxon>
        <taxon>Dilleniaceae</taxon>
        <taxon>Dillenia</taxon>
    </lineage>
</organism>
<keyword evidence="5" id="KW-1185">Reference proteome</keyword>
<proteinExistence type="inferred from homology"/>
<evidence type="ECO:0000256" key="2">
    <source>
        <dbReference type="ARBA" id="ARBA00022737"/>
    </source>
</evidence>